<dbReference type="GO" id="GO:0006813">
    <property type="term" value="P:potassium ion transport"/>
    <property type="evidence" value="ECO:0007669"/>
    <property type="project" value="InterPro"/>
</dbReference>
<dbReference type="EMBL" id="CP045483">
    <property type="protein sequence ID" value="QGR18886.1"/>
    <property type="molecule type" value="Genomic_DNA"/>
</dbReference>
<evidence type="ECO:0000313" key="5">
    <source>
        <dbReference type="Proteomes" id="UP000423396"/>
    </source>
</evidence>
<dbReference type="Pfam" id="PF02254">
    <property type="entry name" value="TrkA_N"/>
    <property type="match status" value="1"/>
</dbReference>
<dbReference type="OrthoDB" id="43518at2157"/>
<evidence type="ECO:0000259" key="3">
    <source>
        <dbReference type="PROSITE" id="PS51202"/>
    </source>
</evidence>
<dbReference type="InterPro" id="IPR036291">
    <property type="entry name" value="NAD(P)-bd_dom_sf"/>
</dbReference>
<keyword evidence="1" id="KW-0472">Membrane</keyword>
<evidence type="ECO:0000256" key="1">
    <source>
        <dbReference type="SAM" id="Phobius"/>
    </source>
</evidence>
<dbReference type="InterPro" id="IPR050721">
    <property type="entry name" value="Trk_Ktr_HKT_K-transport"/>
</dbReference>
<dbReference type="GO" id="GO:0008324">
    <property type="term" value="F:monoatomic cation transmembrane transporter activity"/>
    <property type="evidence" value="ECO:0007669"/>
    <property type="project" value="InterPro"/>
</dbReference>
<gene>
    <name evidence="4" type="ORF">D1868_02045</name>
</gene>
<sequence>MDRIKFWNRFVLRFLEIFAAPYSVLRKIYPQLAILSIVVYVIALVFVYYQHLDWISAIYAAVNVITTVGLYAPDINTMPSNEKLFLTVLILFTVGLFASMIQSLIGTLVNKNIWIDARARWRGQHMLNHIVLIGNAESIVSAARKLQQLGRDYVVLTSSKILYEELKGDNVILGDPKDESNLISAGVKKASAAIIAMDDDSETLLVTLRVQKLNPPLKVVTMVKDISMVDIMKTAGADVVIPYEDIMGRMLAFASLSDSFAGIIYSSREREYSIGVFDVKKGIKLKDLPPRVIPIAILRDGHLDPYFDKETEVKPGESLFVLGDPSAFKEVEKLLS</sequence>
<feature type="domain" description="RCK N-terminal" evidence="2">
    <location>
        <begin position="127"/>
        <end position="241"/>
    </location>
</feature>
<keyword evidence="5" id="KW-1185">Reference proteome</keyword>
<evidence type="ECO:0000259" key="2">
    <source>
        <dbReference type="PROSITE" id="PS51201"/>
    </source>
</evidence>
<protein>
    <submittedName>
        <fullName evidence="4">Potassium transporter TrkA</fullName>
    </submittedName>
</protein>
<dbReference type="InterPro" id="IPR006037">
    <property type="entry name" value="RCK_C"/>
</dbReference>
<dbReference type="AlphaFoldDB" id="A0A650CLZ8"/>
<dbReference type="Proteomes" id="UP000423396">
    <property type="component" value="Chromosome"/>
</dbReference>
<evidence type="ECO:0000313" key="4">
    <source>
        <dbReference type="EMBL" id="QGR18886.1"/>
    </source>
</evidence>
<dbReference type="InterPro" id="IPR036721">
    <property type="entry name" value="RCK_C_sf"/>
</dbReference>
<keyword evidence="1" id="KW-1133">Transmembrane helix</keyword>
<name>A0A650CLZ8_9CREN</name>
<dbReference type="PANTHER" id="PTHR43833">
    <property type="entry name" value="POTASSIUM CHANNEL PROTEIN 2-RELATED-RELATED"/>
    <property type="match status" value="1"/>
</dbReference>
<dbReference type="Gene3D" id="3.40.50.720">
    <property type="entry name" value="NAD(P)-binding Rossmann-like Domain"/>
    <property type="match status" value="1"/>
</dbReference>
<feature type="transmembrane region" description="Helical" evidence="1">
    <location>
        <begin position="55"/>
        <end position="72"/>
    </location>
</feature>
<dbReference type="GeneID" id="42797817"/>
<dbReference type="KEGG" id="sazo:D1868_02045"/>
<accession>A0A650CLZ8</accession>
<dbReference type="PROSITE" id="PS51201">
    <property type="entry name" value="RCK_N"/>
    <property type="match status" value="1"/>
</dbReference>
<feature type="domain" description="RCK C-terminal" evidence="3">
    <location>
        <begin position="257"/>
        <end position="336"/>
    </location>
</feature>
<proteinExistence type="predicted"/>
<organism evidence="4 5">
    <name type="scientific">Stygiolobus azoricus</name>
    <dbReference type="NCBI Taxonomy" id="41675"/>
    <lineage>
        <taxon>Archaea</taxon>
        <taxon>Thermoproteota</taxon>
        <taxon>Thermoprotei</taxon>
        <taxon>Sulfolobales</taxon>
        <taxon>Sulfolobaceae</taxon>
        <taxon>Stygiolobus</taxon>
    </lineage>
</organism>
<feature type="transmembrane region" description="Helical" evidence="1">
    <location>
        <begin position="32"/>
        <end position="49"/>
    </location>
</feature>
<dbReference type="SUPFAM" id="SSF116726">
    <property type="entry name" value="TrkA C-terminal domain-like"/>
    <property type="match status" value="1"/>
</dbReference>
<dbReference type="InterPro" id="IPR003148">
    <property type="entry name" value="RCK_N"/>
</dbReference>
<dbReference type="SUPFAM" id="SSF51735">
    <property type="entry name" value="NAD(P)-binding Rossmann-fold domains"/>
    <property type="match status" value="1"/>
</dbReference>
<dbReference type="SUPFAM" id="SSF81324">
    <property type="entry name" value="Voltage-gated potassium channels"/>
    <property type="match status" value="1"/>
</dbReference>
<dbReference type="Pfam" id="PF02080">
    <property type="entry name" value="TrkA_C"/>
    <property type="match status" value="1"/>
</dbReference>
<dbReference type="PANTHER" id="PTHR43833:SF9">
    <property type="entry name" value="POTASSIUM CHANNEL PROTEIN YUGO-RELATED"/>
    <property type="match status" value="1"/>
</dbReference>
<dbReference type="RefSeq" id="WP_156005116.1">
    <property type="nucleotide sequence ID" value="NZ_CP045483.1"/>
</dbReference>
<keyword evidence="1" id="KW-0812">Transmembrane</keyword>
<dbReference type="Gene3D" id="1.10.287.70">
    <property type="match status" value="1"/>
</dbReference>
<feature type="transmembrane region" description="Helical" evidence="1">
    <location>
        <begin position="84"/>
        <end position="105"/>
    </location>
</feature>
<dbReference type="PROSITE" id="PS51202">
    <property type="entry name" value="RCK_C"/>
    <property type="match status" value="1"/>
</dbReference>
<reference evidence="4 5" key="1">
    <citation type="submission" date="2019-10" db="EMBL/GenBank/DDBJ databases">
        <title>Genome Sequences from Six Type Strain Members of the Archaeal Family Sulfolobaceae: Acidianus ambivalens, Acidianus infernus, Metallosphaera prunae, Stygiolobus azoricus, Sulfolobus metallicus, and Sulfurisphaera ohwakuensis.</title>
        <authorList>
            <person name="Counts J.A."/>
            <person name="Kelly R.M."/>
        </authorList>
    </citation>
    <scope>NUCLEOTIDE SEQUENCE [LARGE SCALE GENOMIC DNA]</scope>
    <source>
        <strain evidence="4 5">FC6</strain>
    </source>
</reference>